<comment type="caution">
    <text evidence="7">The sequence shown here is derived from an EMBL/GenBank/DDBJ whole genome shotgun (WGS) entry which is preliminary data.</text>
</comment>
<dbReference type="PROSITE" id="PS50011">
    <property type="entry name" value="PROTEIN_KINASE_DOM"/>
    <property type="match status" value="1"/>
</dbReference>
<dbReference type="AlphaFoldDB" id="A0A2V3IRC9"/>
<accession>A0A2V3IRC9</accession>
<dbReference type="PANTHER" id="PTHR24351">
    <property type="entry name" value="RIBOSOMAL PROTEIN S6 KINASE"/>
    <property type="match status" value="1"/>
</dbReference>
<keyword evidence="8" id="KW-1185">Reference proteome</keyword>
<dbReference type="Proteomes" id="UP000247409">
    <property type="component" value="Unassembled WGS sequence"/>
</dbReference>
<evidence type="ECO:0000256" key="5">
    <source>
        <dbReference type="ARBA" id="ARBA00022840"/>
    </source>
</evidence>
<dbReference type="EMBL" id="NBIV01000114">
    <property type="protein sequence ID" value="PXF43710.1"/>
    <property type="molecule type" value="Genomic_DNA"/>
</dbReference>
<keyword evidence="2" id="KW-0808">Transferase</keyword>
<dbReference type="GO" id="GO:0004674">
    <property type="term" value="F:protein serine/threonine kinase activity"/>
    <property type="evidence" value="ECO:0007669"/>
    <property type="project" value="UniProtKB-KW"/>
</dbReference>
<dbReference type="GO" id="GO:0005524">
    <property type="term" value="F:ATP binding"/>
    <property type="evidence" value="ECO:0007669"/>
    <property type="project" value="UniProtKB-KW"/>
</dbReference>
<sequence length="115" mass="12932">MENLLCEYSDLDTTNVFLADFGFVNFFDDVGNECMDSLIGTPAYVAPEIIAKKPYSAAVDLYALGMMVCRMLCGEYPYDTREGMGATALQRPLEYTNNIWPTLSEHPRNMIRGLL</sequence>
<keyword evidence="1" id="KW-0723">Serine/threonine-protein kinase</keyword>
<dbReference type="Pfam" id="PF00069">
    <property type="entry name" value="Pkinase"/>
    <property type="match status" value="1"/>
</dbReference>
<evidence type="ECO:0000313" key="8">
    <source>
        <dbReference type="Proteomes" id="UP000247409"/>
    </source>
</evidence>
<evidence type="ECO:0000256" key="2">
    <source>
        <dbReference type="ARBA" id="ARBA00022679"/>
    </source>
</evidence>
<keyword evidence="5" id="KW-0067">ATP-binding</keyword>
<keyword evidence="3" id="KW-0547">Nucleotide-binding</keyword>
<dbReference type="OrthoDB" id="1022360at2759"/>
<evidence type="ECO:0000256" key="3">
    <source>
        <dbReference type="ARBA" id="ARBA00022741"/>
    </source>
</evidence>
<dbReference type="SUPFAM" id="SSF56112">
    <property type="entry name" value="Protein kinase-like (PK-like)"/>
    <property type="match status" value="1"/>
</dbReference>
<evidence type="ECO:0000256" key="4">
    <source>
        <dbReference type="ARBA" id="ARBA00022777"/>
    </source>
</evidence>
<name>A0A2V3IRC9_9FLOR</name>
<dbReference type="Gene3D" id="1.10.510.10">
    <property type="entry name" value="Transferase(Phosphotransferase) domain 1"/>
    <property type="match status" value="1"/>
</dbReference>
<proteinExistence type="predicted"/>
<keyword evidence="4 7" id="KW-0418">Kinase</keyword>
<evidence type="ECO:0000313" key="7">
    <source>
        <dbReference type="EMBL" id="PXF43710.1"/>
    </source>
</evidence>
<evidence type="ECO:0000256" key="1">
    <source>
        <dbReference type="ARBA" id="ARBA00022527"/>
    </source>
</evidence>
<organism evidence="7 8">
    <name type="scientific">Gracilariopsis chorda</name>
    <dbReference type="NCBI Taxonomy" id="448386"/>
    <lineage>
        <taxon>Eukaryota</taxon>
        <taxon>Rhodophyta</taxon>
        <taxon>Florideophyceae</taxon>
        <taxon>Rhodymeniophycidae</taxon>
        <taxon>Gracilariales</taxon>
        <taxon>Gracilariaceae</taxon>
        <taxon>Gracilariopsis</taxon>
    </lineage>
</organism>
<reference evidence="7 8" key="1">
    <citation type="journal article" date="2018" name="Mol. Biol. Evol.">
        <title>Analysis of the draft genome of the red seaweed Gracilariopsis chorda provides insights into genome size evolution in Rhodophyta.</title>
        <authorList>
            <person name="Lee J."/>
            <person name="Yang E.C."/>
            <person name="Graf L."/>
            <person name="Yang J.H."/>
            <person name="Qiu H."/>
            <person name="Zel Zion U."/>
            <person name="Chan C.X."/>
            <person name="Stephens T.G."/>
            <person name="Weber A.P.M."/>
            <person name="Boo G.H."/>
            <person name="Boo S.M."/>
            <person name="Kim K.M."/>
            <person name="Shin Y."/>
            <person name="Jung M."/>
            <person name="Lee S.J."/>
            <person name="Yim H.S."/>
            <person name="Lee J.H."/>
            <person name="Bhattacharya D."/>
            <person name="Yoon H.S."/>
        </authorList>
    </citation>
    <scope>NUCLEOTIDE SEQUENCE [LARGE SCALE GENOMIC DNA]</scope>
    <source>
        <strain evidence="7 8">SKKU-2015</strain>
        <tissue evidence="7">Whole body</tissue>
    </source>
</reference>
<dbReference type="STRING" id="448386.A0A2V3IRC9"/>
<protein>
    <submittedName>
        <fullName evidence="7">Serine/threonine-protein kinase H2</fullName>
    </submittedName>
</protein>
<dbReference type="InterPro" id="IPR000719">
    <property type="entry name" value="Prot_kinase_dom"/>
</dbReference>
<feature type="domain" description="Protein kinase" evidence="6">
    <location>
        <begin position="1"/>
        <end position="115"/>
    </location>
</feature>
<evidence type="ECO:0000259" key="6">
    <source>
        <dbReference type="PROSITE" id="PS50011"/>
    </source>
</evidence>
<gene>
    <name evidence="7" type="ORF">BWQ96_06540</name>
</gene>
<dbReference type="InterPro" id="IPR011009">
    <property type="entry name" value="Kinase-like_dom_sf"/>
</dbReference>